<dbReference type="PROSITE" id="PS51831">
    <property type="entry name" value="HD"/>
    <property type="match status" value="1"/>
</dbReference>
<dbReference type="EC" id="2.7.6.5" evidence="2"/>
<dbReference type="Proteomes" id="UP000265515">
    <property type="component" value="Unassembled WGS sequence"/>
</dbReference>
<dbReference type="SUPFAM" id="SSF109604">
    <property type="entry name" value="HD-domain/PDEase-like"/>
    <property type="match status" value="1"/>
</dbReference>
<gene>
    <name evidence="7" type="ORF">CBR_g16012</name>
</gene>
<dbReference type="InterPro" id="IPR003607">
    <property type="entry name" value="HD/PDEase_dom"/>
</dbReference>
<dbReference type="InterPro" id="IPR007685">
    <property type="entry name" value="RelA_SpoT"/>
</dbReference>
<dbReference type="GO" id="GO:0015969">
    <property type="term" value="P:guanosine tetraphosphate metabolic process"/>
    <property type="evidence" value="ECO:0007669"/>
    <property type="project" value="InterPro"/>
</dbReference>
<dbReference type="CDD" id="cd05399">
    <property type="entry name" value="NT_Rel-Spo_like"/>
    <property type="match status" value="1"/>
</dbReference>
<feature type="region of interest" description="Disordered" evidence="5">
    <location>
        <begin position="471"/>
        <end position="522"/>
    </location>
</feature>
<evidence type="ECO:0000256" key="1">
    <source>
        <dbReference type="ARBA" id="ARBA00007476"/>
    </source>
</evidence>
<dbReference type="GO" id="GO:0005525">
    <property type="term" value="F:GTP binding"/>
    <property type="evidence" value="ECO:0007669"/>
    <property type="project" value="UniProtKB-KW"/>
</dbReference>
<organism evidence="7 8">
    <name type="scientific">Chara braunii</name>
    <name type="common">Braun's stonewort</name>
    <dbReference type="NCBI Taxonomy" id="69332"/>
    <lineage>
        <taxon>Eukaryota</taxon>
        <taxon>Viridiplantae</taxon>
        <taxon>Streptophyta</taxon>
        <taxon>Charophyceae</taxon>
        <taxon>Charales</taxon>
        <taxon>Characeae</taxon>
        <taxon>Chara</taxon>
    </lineage>
</organism>
<dbReference type="Pfam" id="PF04607">
    <property type="entry name" value="RelA_SpoT"/>
    <property type="match status" value="1"/>
</dbReference>
<dbReference type="EMBL" id="BFEA01000015">
    <property type="protein sequence ID" value="GBG60892.1"/>
    <property type="molecule type" value="Genomic_DNA"/>
</dbReference>
<dbReference type="FunFam" id="1.10.3210.10:FF:000001">
    <property type="entry name" value="GTP pyrophosphokinase RelA"/>
    <property type="match status" value="1"/>
</dbReference>
<dbReference type="Gene3D" id="1.10.3210.10">
    <property type="entry name" value="Hypothetical protein af1432"/>
    <property type="match status" value="1"/>
</dbReference>
<dbReference type="Gene3D" id="3.30.460.10">
    <property type="entry name" value="Beta Polymerase, domain 2"/>
    <property type="match status" value="1"/>
</dbReference>
<dbReference type="Gramene" id="GBG60892">
    <property type="protein sequence ID" value="GBG60892"/>
    <property type="gene ID" value="CBR_g16012"/>
</dbReference>
<dbReference type="SUPFAM" id="SSF81301">
    <property type="entry name" value="Nucleotidyltransferase"/>
    <property type="match status" value="1"/>
</dbReference>
<feature type="compositionally biased region" description="Gly residues" evidence="5">
    <location>
        <begin position="490"/>
        <end position="502"/>
    </location>
</feature>
<dbReference type="GO" id="GO:0009507">
    <property type="term" value="C:chloroplast"/>
    <property type="evidence" value="ECO:0007669"/>
    <property type="project" value="TreeGrafter"/>
</dbReference>
<dbReference type="AlphaFoldDB" id="A0A388JT57"/>
<keyword evidence="4" id="KW-0547">Nucleotide-binding</keyword>
<reference evidence="7 8" key="1">
    <citation type="journal article" date="2018" name="Cell">
        <title>The Chara Genome: Secondary Complexity and Implications for Plant Terrestrialization.</title>
        <authorList>
            <person name="Nishiyama T."/>
            <person name="Sakayama H."/>
            <person name="Vries J.D."/>
            <person name="Buschmann H."/>
            <person name="Saint-Marcoux D."/>
            <person name="Ullrich K.K."/>
            <person name="Haas F.B."/>
            <person name="Vanderstraeten L."/>
            <person name="Becker D."/>
            <person name="Lang D."/>
            <person name="Vosolsobe S."/>
            <person name="Rombauts S."/>
            <person name="Wilhelmsson P.K.I."/>
            <person name="Janitza P."/>
            <person name="Kern R."/>
            <person name="Heyl A."/>
            <person name="Rumpler F."/>
            <person name="Villalobos L.I.A.C."/>
            <person name="Clay J.M."/>
            <person name="Skokan R."/>
            <person name="Toyoda A."/>
            <person name="Suzuki Y."/>
            <person name="Kagoshima H."/>
            <person name="Schijlen E."/>
            <person name="Tajeshwar N."/>
            <person name="Catarino B."/>
            <person name="Hetherington A.J."/>
            <person name="Saltykova A."/>
            <person name="Bonnot C."/>
            <person name="Breuninger H."/>
            <person name="Symeonidi A."/>
            <person name="Radhakrishnan G.V."/>
            <person name="Van Nieuwerburgh F."/>
            <person name="Deforce D."/>
            <person name="Chang C."/>
            <person name="Karol K.G."/>
            <person name="Hedrich R."/>
            <person name="Ulvskov P."/>
            <person name="Glockner G."/>
            <person name="Delwiche C.F."/>
            <person name="Petrasek J."/>
            <person name="Van de Peer Y."/>
            <person name="Friml J."/>
            <person name="Beilby M."/>
            <person name="Dolan L."/>
            <person name="Kohara Y."/>
            <person name="Sugano S."/>
            <person name="Fujiyama A."/>
            <person name="Delaux P.-M."/>
            <person name="Quint M."/>
            <person name="TheiBen G."/>
            <person name="Hagemann M."/>
            <person name="Harholt J."/>
            <person name="Dunand C."/>
            <person name="Zachgo S."/>
            <person name="Langdale J."/>
            <person name="Maumus F."/>
            <person name="Straeten D.V.D."/>
            <person name="Gould S.B."/>
            <person name="Rensing S.A."/>
        </authorList>
    </citation>
    <scope>NUCLEOTIDE SEQUENCE [LARGE SCALE GENOMIC DNA]</scope>
    <source>
        <strain evidence="7 8">S276</strain>
    </source>
</reference>
<dbReference type="STRING" id="69332.A0A388JT57"/>
<accession>A0A388JT57</accession>
<proteinExistence type="inferred from homology"/>
<feature type="region of interest" description="Disordered" evidence="5">
    <location>
        <begin position="1"/>
        <end position="49"/>
    </location>
</feature>
<evidence type="ECO:0000256" key="5">
    <source>
        <dbReference type="SAM" id="MobiDB-lite"/>
    </source>
</evidence>
<feature type="domain" description="HD" evidence="6">
    <location>
        <begin position="599"/>
        <end position="703"/>
    </location>
</feature>
<sequence length="1104" mass="116529">MALYSTSPPGVIQGHSGMMNMRTSIPGGSDVDGSMRKPATSNHAPPQCSKATATSAAAISGGLSHMFSLPSSTSKLQHLSSQCAMASGVCATSSDQACDLGSSSSSDISGHGHGGGGGGGGGGGIGMMSGGSTMGVAGCCVGRDFVGDGCRGSAAAAAPCASSASSPFSSPMAFARERSPVSVLLGVGGSCSSSASRIGSYSSAASSFGSPSSSLSALHIHTASAGGPGGGGFGSLPSSFDNGDRLSDRLASSPWNSRRSGHGGAAPDRRLTPPSRATAFGFPAVKDGGGDKWLHCAPSGSLGGVGGEMVDIHMNVHSLRLSSSSSSFCCSDGGGGSCSSGFSSAAAAAEASPPFFSCAYGGDPADPSSATPARSVAASAVPRWGGRGVATAAVTVPTPSPLLRRDDADAAAVATLEPSEVGVGVGVGFAGGCSSPRSIRLDDVLGWNSATSSCSSAATVERRESRYHRGECLTPASNGNATEPRRVGVAGRGPRVGAGGAGYLPRSSSPSSPPSSSPPLLDMRTRSVEVAPPPAPTGRSGRVLKEDDTSSQLNRVVVRRLLLRAQSRHKLFYDPLVKRAFNVAATAHEGQMRLNGDPYLSHCVETAIVLAETCNDKVLVAAGLLHDTLDDSMMNERQLQEMFGSDITNLVTGVSKMSHISQLARERQAPLGAREAERLRNMFLAMADYRVVLIKLADRLHNMRTLEVLPPAKRQRLSEETLDIFAPLANRLGVWSWKAELEDLCFMYLQPETYRELVAKLRDSHRGDSLMTAMRQMDEGLRESGVAYEDLCGRPKNLFSIWTKMKNKGRGIDEIFDVRGLRLIVHNESDCYAALEVVRGLWKEVPGRSKDYIKNPKGNGYQSLHTIVSIEDGRPLELQIRTVDMHQRAEFGMAAHWRYKEEVGDNYPLHVAQKVQWARCLLTWKNEMDRKLRLAPHEGGSVRKPCPFPEHLSECPYGKLGAPGSDAENNDDPLFIIMLEGDLMQVQELPGGSTASDLVSERVLGMSSVMDTPPGVIRPLVNHYLVEDLSQKLHTGDLVEFVAEPELEPTLSPILPLHGIAQRGAESAKAAELAVEFERQRLSRWFRVANGPHQVEGRRKGRSG</sequence>
<comment type="caution">
    <text evidence="7">The sequence shown here is derived from an EMBL/GenBank/DDBJ whole genome shotgun (WGS) entry which is preliminary data.</text>
</comment>
<dbReference type="Pfam" id="PF13328">
    <property type="entry name" value="HD_4"/>
    <property type="match status" value="1"/>
</dbReference>
<evidence type="ECO:0000256" key="4">
    <source>
        <dbReference type="ARBA" id="ARBA00023134"/>
    </source>
</evidence>
<keyword evidence="3" id="KW-0346">Stress response</keyword>
<dbReference type="InterPro" id="IPR006674">
    <property type="entry name" value="HD_domain"/>
</dbReference>
<evidence type="ECO:0000259" key="6">
    <source>
        <dbReference type="PROSITE" id="PS51831"/>
    </source>
</evidence>
<evidence type="ECO:0000256" key="2">
    <source>
        <dbReference type="ARBA" id="ARBA00013251"/>
    </source>
</evidence>
<feature type="region of interest" description="Disordered" evidence="5">
    <location>
        <begin position="528"/>
        <end position="547"/>
    </location>
</feature>
<name>A0A388JT57_CHABU</name>
<feature type="region of interest" description="Disordered" evidence="5">
    <location>
        <begin position="247"/>
        <end position="278"/>
    </location>
</feature>
<dbReference type="InterPro" id="IPR043519">
    <property type="entry name" value="NT_sf"/>
</dbReference>
<dbReference type="SMART" id="SM00954">
    <property type="entry name" value="RelA_SpoT"/>
    <property type="match status" value="1"/>
</dbReference>
<protein>
    <recommendedName>
        <fullName evidence="2">GTP diphosphokinase</fullName>
        <ecNumber evidence="2">2.7.6.5</ecNumber>
    </recommendedName>
</protein>
<dbReference type="CDD" id="cd00077">
    <property type="entry name" value="HDc"/>
    <property type="match status" value="1"/>
</dbReference>
<dbReference type="PANTHER" id="PTHR21262:SF0">
    <property type="entry name" value="GTP DIPHOSPHOKINASE RSH3, CHLOROPLASTIC-RELATED"/>
    <property type="match status" value="1"/>
</dbReference>
<keyword evidence="4" id="KW-0342">GTP-binding</keyword>
<evidence type="ECO:0000313" key="7">
    <source>
        <dbReference type="EMBL" id="GBG60892.1"/>
    </source>
</evidence>
<evidence type="ECO:0000313" key="8">
    <source>
        <dbReference type="Proteomes" id="UP000265515"/>
    </source>
</evidence>
<keyword evidence="8" id="KW-1185">Reference proteome</keyword>
<dbReference type="OrthoDB" id="430679at2759"/>
<evidence type="ECO:0000256" key="3">
    <source>
        <dbReference type="ARBA" id="ARBA00023016"/>
    </source>
</evidence>
<comment type="similarity">
    <text evidence="1">Belongs to the RelA/SpoT family.</text>
</comment>
<dbReference type="GO" id="GO:0008728">
    <property type="term" value="F:GTP diphosphokinase activity"/>
    <property type="evidence" value="ECO:0007669"/>
    <property type="project" value="UniProtKB-EC"/>
</dbReference>
<dbReference type="SMART" id="SM00471">
    <property type="entry name" value="HDc"/>
    <property type="match status" value="1"/>
</dbReference>
<dbReference type="PANTHER" id="PTHR21262">
    <property type="entry name" value="GUANOSINE-3',5'-BIS DIPHOSPHATE 3'-PYROPHOSPHOHYDROLASE"/>
    <property type="match status" value="1"/>
</dbReference>